<keyword evidence="4" id="KW-0812">Transmembrane</keyword>
<dbReference type="Pfam" id="PF10496">
    <property type="entry name" value="Syntaxin-18_N"/>
    <property type="match status" value="1"/>
</dbReference>
<dbReference type="InParanoid" id="A0A0C3HD45"/>
<evidence type="ECO:0000256" key="6">
    <source>
        <dbReference type="ARBA" id="ARBA00022989"/>
    </source>
</evidence>
<dbReference type="FunFam" id="1.20.5.110:FF:000069">
    <property type="entry name" value="Related to syntaxin 18"/>
    <property type="match status" value="1"/>
</dbReference>
<evidence type="ECO:0000313" key="12">
    <source>
        <dbReference type="Proteomes" id="UP000054321"/>
    </source>
</evidence>
<evidence type="ECO:0000256" key="7">
    <source>
        <dbReference type="ARBA" id="ARBA00023054"/>
    </source>
</evidence>
<dbReference type="InterPro" id="IPR019529">
    <property type="entry name" value="Syntaxin-18_N"/>
</dbReference>
<dbReference type="AlphaFoldDB" id="A0A0C3HD45"/>
<evidence type="ECO:0000259" key="10">
    <source>
        <dbReference type="Pfam" id="PF10496"/>
    </source>
</evidence>
<evidence type="ECO:0000256" key="2">
    <source>
        <dbReference type="ARBA" id="ARBA00009063"/>
    </source>
</evidence>
<feature type="region of interest" description="Disordered" evidence="9">
    <location>
        <begin position="59"/>
        <end position="86"/>
    </location>
</feature>
<evidence type="ECO:0000256" key="5">
    <source>
        <dbReference type="ARBA" id="ARBA00022927"/>
    </source>
</evidence>
<dbReference type="Proteomes" id="UP000054321">
    <property type="component" value="Unassembled WGS sequence"/>
</dbReference>
<comment type="subcellular location">
    <subcellularLocation>
        <location evidence="1">Membrane</location>
        <topology evidence="1">Single-pass type IV membrane protein</topology>
    </subcellularLocation>
</comment>
<feature type="compositionally biased region" description="Polar residues" evidence="9">
    <location>
        <begin position="68"/>
        <end position="79"/>
    </location>
</feature>
<dbReference type="GO" id="GO:0015031">
    <property type="term" value="P:protein transport"/>
    <property type="evidence" value="ECO:0007669"/>
    <property type="project" value="UniProtKB-KW"/>
</dbReference>
<dbReference type="GO" id="GO:0005783">
    <property type="term" value="C:endoplasmic reticulum"/>
    <property type="evidence" value="ECO:0007669"/>
    <property type="project" value="TreeGrafter"/>
</dbReference>
<dbReference type="OrthoDB" id="342981at2759"/>
<reference evidence="11 12" key="1">
    <citation type="submission" date="2014-04" db="EMBL/GenBank/DDBJ databases">
        <authorList>
            <consortium name="DOE Joint Genome Institute"/>
            <person name="Kuo A."/>
            <person name="Martino E."/>
            <person name="Perotto S."/>
            <person name="Kohler A."/>
            <person name="Nagy L.G."/>
            <person name="Floudas D."/>
            <person name="Copeland A."/>
            <person name="Barry K.W."/>
            <person name="Cichocki N."/>
            <person name="Veneault-Fourrey C."/>
            <person name="LaButti K."/>
            <person name="Lindquist E.A."/>
            <person name="Lipzen A."/>
            <person name="Lundell T."/>
            <person name="Morin E."/>
            <person name="Murat C."/>
            <person name="Sun H."/>
            <person name="Tunlid A."/>
            <person name="Henrissat B."/>
            <person name="Grigoriev I.V."/>
            <person name="Hibbett D.S."/>
            <person name="Martin F."/>
            <person name="Nordberg H.P."/>
            <person name="Cantor M.N."/>
            <person name="Hua S.X."/>
        </authorList>
    </citation>
    <scope>NUCLEOTIDE SEQUENCE [LARGE SCALE GENOMIC DNA]</scope>
    <source>
        <strain evidence="11 12">Zn</strain>
    </source>
</reference>
<dbReference type="GO" id="GO:0031201">
    <property type="term" value="C:SNARE complex"/>
    <property type="evidence" value="ECO:0007669"/>
    <property type="project" value="TreeGrafter"/>
</dbReference>
<dbReference type="EMBL" id="KN832877">
    <property type="protein sequence ID" value="KIN00252.1"/>
    <property type="molecule type" value="Genomic_DNA"/>
</dbReference>
<proteinExistence type="inferred from homology"/>
<comment type="similarity">
    <text evidence="2">Belongs to the syntaxin family.</text>
</comment>
<name>A0A0C3HD45_OIDMZ</name>
<evidence type="ECO:0000256" key="1">
    <source>
        <dbReference type="ARBA" id="ARBA00004211"/>
    </source>
</evidence>
<organism evidence="11 12">
    <name type="scientific">Oidiodendron maius (strain Zn)</name>
    <dbReference type="NCBI Taxonomy" id="913774"/>
    <lineage>
        <taxon>Eukaryota</taxon>
        <taxon>Fungi</taxon>
        <taxon>Dikarya</taxon>
        <taxon>Ascomycota</taxon>
        <taxon>Pezizomycotina</taxon>
        <taxon>Leotiomycetes</taxon>
        <taxon>Leotiomycetes incertae sedis</taxon>
        <taxon>Myxotrichaceae</taxon>
        <taxon>Oidiodendron</taxon>
    </lineage>
</organism>
<evidence type="ECO:0000256" key="9">
    <source>
        <dbReference type="SAM" id="MobiDB-lite"/>
    </source>
</evidence>
<dbReference type="SUPFAM" id="SSF58038">
    <property type="entry name" value="SNARE fusion complex"/>
    <property type="match status" value="1"/>
</dbReference>
<feature type="domain" description="SNARE-complex protein Syntaxin-18 N-terminal" evidence="10">
    <location>
        <begin position="2"/>
        <end position="87"/>
    </location>
</feature>
<evidence type="ECO:0000256" key="8">
    <source>
        <dbReference type="ARBA" id="ARBA00023136"/>
    </source>
</evidence>
<keyword evidence="7" id="KW-0175">Coiled coil</keyword>
<dbReference type="PANTHER" id="PTHR15959:SF0">
    <property type="entry name" value="SYNTAXIN-18"/>
    <property type="match status" value="1"/>
</dbReference>
<dbReference type="GO" id="GO:0006890">
    <property type="term" value="P:retrograde vesicle-mediated transport, Golgi to endoplasmic reticulum"/>
    <property type="evidence" value="ECO:0007669"/>
    <property type="project" value="TreeGrafter"/>
</dbReference>
<reference evidence="12" key="2">
    <citation type="submission" date="2015-01" db="EMBL/GenBank/DDBJ databases">
        <title>Evolutionary Origins and Diversification of the Mycorrhizal Mutualists.</title>
        <authorList>
            <consortium name="DOE Joint Genome Institute"/>
            <consortium name="Mycorrhizal Genomics Consortium"/>
            <person name="Kohler A."/>
            <person name="Kuo A."/>
            <person name="Nagy L.G."/>
            <person name="Floudas D."/>
            <person name="Copeland A."/>
            <person name="Barry K.W."/>
            <person name="Cichocki N."/>
            <person name="Veneault-Fourrey C."/>
            <person name="LaButti K."/>
            <person name="Lindquist E.A."/>
            <person name="Lipzen A."/>
            <person name="Lundell T."/>
            <person name="Morin E."/>
            <person name="Murat C."/>
            <person name="Riley R."/>
            <person name="Ohm R."/>
            <person name="Sun H."/>
            <person name="Tunlid A."/>
            <person name="Henrissat B."/>
            <person name="Grigoriev I.V."/>
            <person name="Hibbett D.S."/>
            <person name="Martin F."/>
        </authorList>
    </citation>
    <scope>NUCLEOTIDE SEQUENCE [LARGE SCALE GENOMIC DNA]</scope>
    <source>
        <strain evidence="12">Zn</strain>
    </source>
</reference>
<accession>A0A0C3HD45</accession>
<dbReference type="STRING" id="913774.A0A0C3HD45"/>
<keyword evidence="8" id="KW-0472">Membrane</keyword>
<protein>
    <recommendedName>
        <fullName evidence="10">SNARE-complex protein Syntaxin-18 N-terminal domain-containing protein</fullName>
    </recommendedName>
</protein>
<keyword evidence="6" id="KW-1133">Transmembrane helix</keyword>
<evidence type="ECO:0000256" key="3">
    <source>
        <dbReference type="ARBA" id="ARBA00022448"/>
    </source>
</evidence>
<evidence type="ECO:0000313" key="11">
    <source>
        <dbReference type="EMBL" id="KIN00252.1"/>
    </source>
</evidence>
<keyword evidence="12" id="KW-1185">Reference proteome</keyword>
<dbReference type="Gene3D" id="1.20.5.110">
    <property type="match status" value="1"/>
</dbReference>
<dbReference type="PANTHER" id="PTHR15959">
    <property type="entry name" value="SYNTAXIN-18"/>
    <property type="match status" value="1"/>
</dbReference>
<sequence>MTDLTPILNELLKSHDARPTTDPSLTLKNIDEFLKEAYRINSHIASLNTYLRGIRQSYLSTAPPPRRNYSSSKASQPTHLTDRQKEEIDAETKQLLRELNASIRNLADAEQLRQSTETTLTRKKYARLGLGALGAWAAGGEGHTKPYEQVQDEARANAISMHRESVLWYLGQKLQQCGSIQASMMEKRIMREVEKNRSVLAKSRGGVVGERGGLGDAPVPPPAQFPGSSAVQLETHQQPYNPEEELTPEQIQMFERENQDMLKHYESTLDQVRTAEKSLVEISELQTQLVNNLATQSAHIDQLVADSMFTTENVGGGNKQLKKASERKSTAKYVFYASCGLSLFLVVWDLVI</sequence>
<evidence type="ECO:0000256" key="4">
    <source>
        <dbReference type="ARBA" id="ARBA00022692"/>
    </source>
</evidence>
<gene>
    <name evidence="11" type="ORF">OIDMADRAFT_164537</name>
</gene>
<keyword evidence="5" id="KW-0653">Protein transport</keyword>
<dbReference type="FunCoup" id="A0A0C3HD45">
    <property type="interactions" value="289"/>
</dbReference>
<keyword evidence="3" id="KW-0813">Transport</keyword>
<dbReference type="HOGENOM" id="CLU_047847_1_0_1"/>